<dbReference type="PROSITE" id="PS50263">
    <property type="entry name" value="CN_HYDROLASE"/>
    <property type="match status" value="1"/>
</dbReference>
<gene>
    <name evidence="4" type="ORF">BU058_02900</name>
</gene>
<dbReference type="PANTHER" id="PTHR43674:SF12">
    <property type="entry name" value="NITRILASE C965.09-RELATED"/>
    <property type="match status" value="1"/>
</dbReference>
<dbReference type="Gene3D" id="3.60.110.10">
    <property type="entry name" value="Carbon-nitrogen hydrolase"/>
    <property type="match status" value="1"/>
</dbReference>
<dbReference type="InterPro" id="IPR050345">
    <property type="entry name" value="Aliph_Amidase/BUP"/>
</dbReference>
<dbReference type="PROSITE" id="PS01227">
    <property type="entry name" value="UPF0012"/>
    <property type="match status" value="1"/>
</dbReference>
<protein>
    <submittedName>
        <fullName evidence="4">Carbon-nitrogen hydrolase family protein</fullName>
    </submittedName>
</protein>
<name>A0A9Q6HR10_9STAP</name>
<comment type="caution">
    <text evidence="4">The sequence shown here is derived from an EMBL/GenBank/DDBJ whole genome shotgun (WGS) entry which is preliminary data.</text>
</comment>
<dbReference type="AlphaFoldDB" id="A0A9Q6HR10"/>
<dbReference type="InterPro" id="IPR003010">
    <property type="entry name" value="C-N_Hydrolase"/>
</dbReference>
<accession>A0A9Q6HR10</accession>
<organism evidence="4 5">
    <name type="scientific">Staphylococcus succinus</name>
    <dbReference type="NCBI Taxonomy" id="61015"/>
    <lineage>
        <taxon>Bacteria</taxon>
        <taxon>Bacillati</taxon>
        <taxon>Bacillota</taxon>
        <taxon>Bacilli</taxon>
        <taxon>Bacillales</taxon>
        <taxon>Staphylococcaceae</taxon>
        <taxon>Staphylococcus</taxon>
    </lineage>
</organism>
<dbReference type="Proteomes" id="UP000241960">
    <property type="component" value="Unassembled WGS sequence"/>
</dbReference>
<evidence type="ECO:0000313" key="4">
    <source>
        <dbReference type="EMBL" id="PTI76990.1"/>
    </source>
</evidence>
<evidence type="ECO:0000256" key="1">
    <source>
        <dbReference type="ARBA" id="ARBA00010613"/>
    </source>
</evidence>
<proteinExistence type="inferred from homology"/>
<evidence type="ECO:0000313" key="5">
    <source>
        <dbReference type="Proteomes" id="UP000241960"/>
    </source>
</evidence>
<dbReference type="RefSeq" id="WP_107544831.1">
    <property type="nucleotide sequence ID" value="NZ_JAMWVB010000002.1"/>
</dbReference>
<dbReference type="InterPro" id="IPR001110">
    <property type="entry name" value="UPF0012_CS"/>
</dbReference>
<dbReference type="SUPFAM" id="SSF56317">
    <property type="entry name" value="Carbon-nitrogen hydrolase"/>
    <property type="match status" value="1"/>
</dbReference>
<keyword evidence="2 4" id="KW-0378">Hydrolase</keyword>
<dbReference type="CDD" id="cd07197">
    <property type="entry name" value="nitrilase"/>
    <property type="match status" value="1"/>
</dbReference>
<reference evidence="4 5" key="1">
    <citation type="journal article" date="2016" name="Front. Microbiol.">
        <title>Comprehensive Phylogenetic Analysis of Bovine Non-aureus Staphylococci Species Based on Whole-Genome Sequencing.</title>
        <authorList>
            <person name="Naushad S."/>
            <person name="Barkema H.W."/>
            <person name="Luby C."/>
            <person name="Condas L.A."/>
            <person name="Nobrega D.B."/>
            <person name="Carson D.A."/>
            <person name="De Buck J."/>
        </authorList>
    </citation>
    <scope>NUCLEOTIDE SEQUENCE [LARGE SCALE GENOMIC DNA]</scope>
    <source>
        <strain evidence="4 5">SNUC 1231</strain>
    </source>
</reference>
<evidence type="ECO:0000259" key="3">
    <source>
        <dbReference type="PROSITE" id="PS50263"/>
    </source>
</evidence>
<dbReference type="GO" id="GO:0016811">
    <property type="term" value="F:hydrolase activity, acting on carbon-nitrogen (but not peptide) bonds, in linear amides"/>
    <property type="evidence" value="ECO:0007669"/>
    <property type="project" value="TreeGrafter"/>
</dbReference>
<dbReference type="PANTHER" id="PTHR43674">
    <property type="entry name" value="NITRILASE C965.09-RELATED"/>
    <property type="match status" value="1"/>
</dbReference>
<sequence length="266" mass="30574">MRISIAQMEPVLGDLKANIEYICNTLAEESTRSSQLVLFPELSISGYVQSHELLDKVAITEYSRTLAQIKKTCSDYKIETMISFPEVDEHQFYITAMYIDENGEVLGKYRKTHLFANEQELFTRGKDFPILKTQFGYIGMMICYDLEFPEVARLLKLKGAEMILISTANMTPYEKHQNVYIASRALENELPIAIANQYGMNDPHQFFGHSAVVDHNGNFQLYIEKGVSTKYVDISMQIERDPQLEYTKQILPTIYHQLSHAMGEDE</sequence>
<dbReference type="EMBL" id="PZFQ01000006">
    <property type="protein sequence ID" value="PTI76990.1"/>
    <property type="molecule type" value="Genomic_DNA"/>
</dbReference>
<dbReference type="InterPro" id="IPR036526">
    <property type="entry name" value="C-N_Hydrolase_sf"/>
</dbReference>
<dbReference type="Pfam" id="PF00795">
    <property type="entry name" value="CN_hydrolase"/>
    <property type="match status" value="1"/>
</dbReference>
<evidence type="ECO:0000256" key="2">
    <source>
        <dbReference type="ARBA" id="ARBA00022801"/>
    </source>
</evidence>
<feature type="domain" description="CN hydrolase" evidence="3">
    <location>
        <begin position="1"/>
        <end position="236"/>
    </location>
</feature>
<comment type="similarity">
    <text evidence="1">Belongs to the carbon-nitrogen hydrolase superfamily. NIT1/NIT2 family.</text>
</comment>